<dbReference type="InterPro" id="IPR013078">
    <property type="entry name" value="His_Pase_superF_clade-1"/>
</dbReference>
<keyword evidence="2" id="KW-1185">Reference proteome</keyword>
<protein>
    <submittedName>
        <fullName evidence="1">Histidine phosphatase family protein</fullName>
    </submittedName>
</protein>
<gene>
    <name evidence="1" type="ORF">Q8X39_08080</name>
</gene>
<evidence type="ECO:0000313" key="2">
    <source>
        <dbReference type="Proteomes" id="UP001235760"/>
    </source>
</evidence>
<evidence type="ECO:0000313" key="1">
    <source>
        <dbReference type="EMBL" id="MDP4300591.1"/>
    </source>
</evidence>
<sequence length="199" mass="22607">MTRGLELTGPMALAELRVWRHPRAQGAAGRCIGRTDLPVDRRRARRLAHRIRTAQRREGGERVIVTSTRRRAADVGRWLRRWGWHHHIDPRLDEADFGRWDGLRWREIEPADWAGWTDAFVTHRPGGGESVAMLRARVRSLIDDPVLAGARVWAVGHAGWLNALRTLHLDPLRAVDWPAPIGHGVDLRLRPMAPGGAFR</sequence>
<dbReference type="Proteomes" id="UP001235760">
    <property type="component" value="Unassembled WGS sequence"/>
</dbReference>
<comment type="caution">
    <text evidence="1">The sequence shown here is derived from an EMBL/GenBank/DDBJ whole genome shotgun (WGS) entry which is preliminary data.</text>
</comment>
<proteinExistence type="predicted"/>
<dbReference type="Pfam" id="PF00300">
    <property type="entry name" value="His_Phos_1"/>
    <property type="match status" value="1"/>
</dbReference>
<dbReference type="EMBL" id="JAUZEE010000003">
    <property type="protein sequence ID" value="MDP4300591.1"/>
    <property type="molecule type" value="Genomic_DNA"/>
</dbReference>
<dbReference type="InterPro" id="IPR029033">
    <property type="entry name" value="His_PPase_superfam"/>
</dbReference>
<dbReference type="RefSeq" id="WP_305749137.1">
    <property type="nucleotide sequence ID" value="NZ_JAUZEE010000003.1"/>
</dbReference>
<reference evidence="1 2" key="1">
    <citation type="submission" date="2023-08" db="EMBL/GenBank/DDBJ databases">
        <authorList>
            <person name="Roldan D.M."/>
            <person name="Menes R.J."/>
        </authorList>
    </citation>
    <scope>NUCLEOTIDE SEQUENCE [LARGE SCALE GENOMIC DNA]</scope>
    <source>
        <strain evidence="1 2">CCM 2812</strain>
    </source>
</reference>
<organism evidence="1 2">
    <name type="scientific">Leptothrix discophora</name>
    <dbReference type="NCBI Taxonomy" id="89"/>
    <lineage>
        <taxon>Bacteria</taxon>
        <taxon>Pseudomonadati</taxon>
        <taxon>Pseudomonadota</taxon>
        <taxon>Betaproteobacteria</taxon>
        <taxon>Burkholderiales</taxon>
        <taxon>Sphaerotilaceae</taxon>
        <taxon>Leptothrix</taxon>
    </lineage>
</organism>
<dbReference type="SUPFAM" id="SSF53254">
    <property type="entry name" value="Phosphoglycerate mutase-like"/>
    <property type="match status" value="1"/>
</dbReference>
<accession>A0ABT9G287</accession>
<name>A0ABT9G287_LEPDI</name>
<dbReference type="Gene3D" id="3.40.50.1240">
    <property type="entry name" value="Phosphoglycerate mutase-like"/>
    <property type="match status" value="1"/>
</dbReference>
<dbReference type="SMART" id="SM00855">
    <property type="entry name" value="PGAM"/>
    <property type="match status" value="1"/>
</dbReference>